<feature type="compositionally biased region" description="Low complexity" evidence="1">
    <location>
        <begin position="15"/>
        <end position="29"/>
    </location>
</feature>
<protein>
    <submittedName>
        <fullName evidence="2">Uncharacterized protein</fullName>
    </submittedName>
</protein>
<comment type="caution">
    <text evidence="2">The sequence shown here is derived from an EMBL/GenBank/DDBJ whole genome shotgun (WGS) entry which is preliminary data.</text>
</comment>
<name>A0ABP1QPP2_9HEXA</name>
<feature type="region of interest" description="Disordered" evidence="1">
    <location>
        <begin position="1"/>
        <end position="35"/>
    </location>
</feature>
<organism evidence="2 3">
    <name type="scientific">Orchesella dallaii</name>
    <dbReference type="NCBI Taxonomy" id="48710"/>
    <lineage>
        <taxon>Eukaryota</taxon>
        <taxon>Metazoa</taxon>
        <taxon>Ecdysozoa</taxon>
        <taxon>Arthropoda</taxon>
        <taxon>Hexapoda</taxon>
        <taxon>Collembola</taxon>
        <taxon>Entomobryomorpha</taxon>
        <taxon>Entomobryoidea</taxon>
        <taxon>Orchesellidae</taxon>
        <taxon>Orchesellinae</taxon>
        <taxon>Orchesella</taxon>
    </lineage>
</organism>
<keyword evidence="3" id="KW-1185">Reference proteome</keyword>
<evidence type="ECO:0000313" key="2">
    <source>
        <dbReference type="EMBL" id="CAL8107120.1"/>
    </source>
</evidence>
<accession>A0ABP1QPP2</accession>
<dbReference type="Proteomes" id="UP001642540">
    <property type="component" value="Unassembled WGS sequence"/>
</dbReference>
<feature type="compositionally biased region" description="Polar residues" evidence="1">
    <location>
        <begin position="1"/>
        <end position="10"/>
    </location>
</feature>
<gene>
    <name evidence="2" type="ORF">ODALV1_LOCUS12578</name>
</gene>
<sequence length="102" mass="11341">MEMKPGSTTQKSSRKSGVPSRRGPPSSFGRKSRLGREWRPFSGIRKVFSARTICQEEGPSMLTIMSKFWPPCASTSKTADEDVLVMDFFSSTTTHPVTRPAK</sequence>
<proteinExistence type="predicted"/>
<evidence type="ECO:0000313" key="3">
    <source>
        <dbReference type="Proteomes" id="UP001642540"/>
    </source>
</evidence>
<evidence type="ECO:0000256" key="1">
    <source>
        <dbReference type="SAM" id="MobiDB-lite"/>
    </source>
</evidence>
<reference evidence="2 3" key="1">
    <citation type="submission" date="2024-08" db="EMBL/GenBank/DDBJ databases">
        <authorList>
            <person name="Cucini C."/>
            <person name="Frati F."/>
        </authorList>
    </citation>
    <scope>NUCLEOTIDE SEQUENCE [LARGE SCALE GENOMIC DNA]</scope>
</reference>
<dbReference type="EMBL" id="CAXLJM020000038">
    <property type="protein sequence ID" value="CAL8107120.1"/>
    <property type="molecule type" value="Genomic_DNA"/>
</dbReference>